<accession>A0ACC1XSM9</accession>
<protein>
    <submittedName>
        <fullName evidence="1">Transmembrane protein</fullName>
    </submittedName>
</protein>
<dbReference type="EMBL" id="CM051400">
    <property type="protein sequence ID" value="KAJ4714472.1"/>
    <property type="molecule type" value="Genomic_DNA"/>
</dbReference>
<dbReference type="Proteomes" id="UP001164539">
    <property type="component" value="Chromosome 7"/>
</dbReference>
<organism evidence="1 2">
    <name type="scientific">Melia azedarach</name>
    <name type="common">Chinaberry tree</name>
    <dbReference type="NCBI Taxonomy" id="155640"/>
    <lineage>
        <taxon>Eukaryota</taxon>
        <taxon>Viridiplantae</taxon>
        <taxon>Streptophyta</taxon>
        <taxon>Embryophyta</taxon>
        <taxon>Tracheophyta</taxon>
        <taxon>Spermatophyta</taxon>
        <taxon>Magnoliopsida</taxon>
        <taxon>eudicotyledons</taxon>
        <taxon>Gunneridae</taxon>
        <taxon>Pentapetalae</taxon>
        <taxon>rosids</taxon>
        <taxon>malvids</taxon>
        <taxon>Sapindales</taxon>
        <taxon>Meliaceae</taxon>
        <taxon>Melia</taxon>
    </lineage>
</organism>
<keyword evidence="1" id="KW-0472">Membrane</keyword>
<reference evidence="1 2" key="1">
    <citation type="journal article" date="2023" name="Science">
        <title>Complex scaffold remodeling in plant triterpene biosynthesis.</title>
        <authorList>
            <person name="De La Pena R."/>
            <person name="Hodgson H."/>
            <person name="Liu J.C."/>
            <person name="Stephenson M.J."/>
            <person name="Martin A.C."/>
            <person name="Owen C."/>
            <person name="Harkess A."/>
            <person name="Leebens-Mack J."/>
            <person name="Jimenez L.E."/>
            <person name="Osbourn A."/>
            <person name="Sattely E.S."/>
        </authorList>
    </citation>
    <scope>NUCLEOTIDE SEQUENCE [LARGE SCALE GENOMIC DNA]</scope>
    <source>
        <strain evidence="2">cv. JPN11</strain>
        <tissue evidence="1">Leaf</tissue>
    </source>
</reference>
<keyword evidence="1" id="KW-0812">Transmembrane</keyword>
<name>A0ACC1XSM9_MELAZ</name>
<comment type="caution">
    <text evidence="1">The sequence shown here is derived from an EMBL/GenBank/DDBJ whole genome shotgun (WGS) entry which is preliminary data.</text>
</comment>
<keyword evidence="2" id="KW-1185">Reference proteome</keyword>
<evidence type="ECO:0000313" key="1">
    <source>
        <dbReference type="EMBL" id="KAJ4714472.1"/>
    </source>
</evidence>
<gene>
    <name evidence="1" type="ORF">OWV82_012954</name>
</gene>
<evidence type="ECO:0000313" key="2">
    <source>
        <dbReference type="Proteomes" id="UP001164539"/>
    </source>
</evidence>
<sequence>MSLSSHYLFTSSPPSSRLTLYQPINLRNPKGFCISPPTNSRYPIHISHKTPFNFIPKFKFYHSLKPSNCHNASITPQTHNSSDFDSLLSISELVCLFFSTIIAIGYVVNYSIFGLKNTLFGLIGKRVLAFGVMVLVCGVWIGAVIRRRQWRRICWEKVRGEGRESVNLVERIEKLEEDLKSYATIIRVLSRQLEKLGIRFRVTRKALKEPITETAALAQKNSEATRALAMQEDILEKELGEIQKVLLAMQEQQQKQLELILAIGKTGKLFESKQEPSQGQDTFDTSDLIDRTKQIETHEPEAMGSSRGGNNDRT</sequence>
<proteinExistence type="predicted"/>